<gene>
    <name evidence="1" type="ORF">LCGC14_2259070</name>
</gene>
<name>A0A0F9FCR2_9ZZZZ</name>
<comment type="caution">
    <text evidence="1">The sequence shown here is derived from an EMBL/GenBank/DDBJ whole genome shotgun (WGS) entry which is preliminary data.</text>
</comment>
<protein>
    <recommendedName>
        <fullName evidence="2">Glycosyl transferase family 1 domain-containing protein</fullName>
    </recommendedName>
</protein>
<dbReference type="SUPFAM" id="SSF53756">
    <property type="entry name" value="UDP-Glycosyltransferase/glycogen phosphorylase"/>
    <property type="match status" value="1"/>
</dbReference>
<dbReference type="Gene3D" id="3.40.50.2000">
    <property type="entry name" value="Glycogen Phosphorylase B"/>
    <property type="match status" value="1"/>
</dbReference>
<accession>A0A0F9FCR2</accession>
<evidence type="ECO:0000313" key="1">
    <source>
        <dbReference type="EMBL" id="KKL55070.1"/>
    </source>
</evidence>
<evidence type="ECO:0008006" key="2">
    <source>
        <dbReference type="Google" id="ProtNLM"/>
    </source>
</evidence>
<organism evidence="1">
    <name type="scientific">marine sediment metagenome</name>
    <dbReference type="NCBI Taxonomy" id="412755"/>
    <lineage>
        <taxon>unclassified sequences</taxon>
        <taxon>metagenomes</taxon>
        <taxon>ecological metagenomes</taxon>
    </lineage>
</organism>
<dbReference type="AlphaFoldDB" id="A0A0F9FCR2"/>
<proteinExistence type="predicted"/>
<sequence>MFRQFAALRERFPKLTLEVADPGYLAWDTGKILDGVWLRGSLSHDRRIGRMRRALCLFYPQDSFAETFGLVIAEANAVGTPFLVQRGLGANDEVVCG</sequence>
<dbReference type="EMBL" id="LAZR01030974">
    <property type="protein sequence ID" value="KKL55070.1"/>
    <property type="molecule type" value="Genomic_DNA"/>
</dbReference>
<reference evidence="1" key="1">
    <citation type="journal article" date="2015" name="Nature">
        <title>Complex archaea that bridge the gap between prokaryotes and eukaryotes.</title>
        <authorList>
            <person name="Spang A."/>
            <person name="Saw J.H."/>
            <person name="Jorgensen S.L."/>
            <person name="Zaremba-Niedzwiedzka K."/>
            <person name="Martijn J."/>
            <person name="Lind A.E."/>
            <person name="van Eijk R."/>
            <person name="Schleper C."/>
            <person name="Guy L."/>
            <person name="Ettema T.J."/>
        </authorList>
    </citation>
    <scope>NUCLEOTIDE SEQUENCE</scope>
</reference>